<comment type="subcellular location">
    <subcellularLocation>
        <location evidence="1 9">Cell inner membrane</location>
        <topology evidence="1 9">Single-pass membrane protein</topology>
    </subcellularLocation>
</comment>
<dbReference type="NCBIfam" id="TIGR01707">
    <property type="entry name" value="gspI"/>
    <property type="match status" value="1"/>
</dbReference>
<evidence type="ECO:0000256" key="6">
    <source>
        <dbReference type="ARBA" id="ARBA00022692"/>
    </source>
</evidence>
<evidence type="ECO:0000259" key="10">
    <source>
        <dbReference type="Pfam" id="PF02501"/>
    </source>
</evidence>
<evidence type="ECO:0000313" key="12">
    <source>
        <dbReference type="Proteomes" id="UP000297834"/>
    </source>
</evidence>
<keyword evidence="8 9" id="KW-0472">Membrane</keyword>
<dbReference type="Gene3D" id="3.30.1300.30">
    <property type="entry name" value="GSPII I/J protein-like"/>
    <property type="match status" value="1"/>
</dbReference>
<comment type="subunit">
    <text evidence="9">Type II secretion is composed of four main components: the outer membrane complex, the inner membrane complex, the cytoplasmic secretion ATPase and the periplasm-spanning pseudopilus.</text>
</comment>
<dbReference type="PROSITE" id="PS00409">
    <property type="entry name" value="PROKAR_NTER_METHYL"/>
    <property type="match status" value="1"/>
</dbReference>
<keyword evidence="6 9" id="KW-0812">Transmembrane</keyword>
<accession>A0A4Y7X8P0</accession>
<dbReference type="NCBIfam" id="TIGR02532">
    <property type="entry name" value="IV_pilin_GFxxxE"/>
    <property type="match status" value="1"/>
</dbReference>
<dbReference type="RefSeq" id="WP_134246073.1">
    <property type="nucleotide sequence ID" value="NZ_SNTY01000088.1"/>
</dbReference>
<dbReference type="OrthoDB" id="6712888at2"/>
<comment type="function">
    <text evidence="9">Component of the type II secretion system required for the energy-dependent secretion of extracellular factors such as proteases and toxins from the periplasm.</text>
</comment>
<evidence type="ECO:0000256" key="3">
    <source>
        <dbReference type="ARBA" id="ARBA00022475"/>
    </source>
</evidence>
<dbReference type="PANTHER" id="PTHR38779:SF2">
    <property type="entry name" value="TYPE II SECRETION SYSTEM PROTEIN I-RELATED"/>
    <property type="match status" value="1"/>
</dbReference>
<evidence type="ECO:0000256" key="1">
    <source>
        <dbReference type="ARBA" id="ARBA00004377"/>
    </source>
</evidence>
<evidence type="ECO:0000256" key="7">
    <source>
        <dbReference type="ARBA" id="ARBA00022989"/>
    </source>
</evidence>
<name>A0A4Y7X8P0_9GAMM</name>
<evidence type="ECO:0000256" key="4">
    <source>
        <dbReference type="ARBA" id="ARBA00022481"/>
    </source>
</evidence>
<keyword evidence="3" id="KW-1003">Cell membrane</keyword>
<dbReference type="InterPro" id="IPR010052">
    <property type="entry name" value="T2SS_protein-GspI"/>
</dbReference>
<keyword evidence="4 9" id="KW-0488">Methylation</keyword>
<proteinExistence type="inferred from homology"/>
<dbReference type="Pfam" id="PF02501">
    <property type="entry name" value="T2SSI"/>
    <property type="match status" value="1"/>
</dbReference>
<protein>
    <recommendedName>
        <fullName evidence="9">Type II secretion system protein I</fullName>
        <shortName evidence="9">T2SS minor pseudopilin I</shortName>
    </recommendedName>
</protein>
<evidence type="ECO:0000256" key="8">
    <source>
        <dbReference type="ARBA" id="ARBA00023136"/>
    </source>
</evidence>
<dbReference type="Pfam" id="PF07963">
    <property type="entry name" value="N_methyl"/>
    <property type="match status" value="1"/>
</dbReference>
<comment type="PTM">
    <text evidence="9">Cleaved by prepilin peptidase.</text>
</comment>
<evidence type="ECO:0000256" key="9">
    <source>
        <dbReference type="RuleBase" id="RU368030"/>
    </source>
</evidence>
<dbReference type="AlphaFoldDB" id="A0A4Y7X8P0"/>
<evidence type="ECO:0000256" key="2">
    <source>
        <dbReference type="ARBA" id="ARBA00008358"/>
    </source>
</evidence>
<dbReference type="GO" id="GO:0015627">
    <property type="term" value="C:type II protein secretion system complex"/>
    <property type="evidence" value="ECO:0007669"/>
    <property type="project" value="UniProtKB-UniRule"/>
</dbReference>
<feature type="transmembrane region" description="Helical" evidence="9">
    <location>
        <begin position="12"/>
        <end position="33"/>
    </location>
</feature>
<dbReference type="InterPro" id="IPR003413">
    <property type="entry name" value="T2SS_GspI_C"/>
</dbReference>
<dbReference type="InterPro" id="IPR045584">
    <property type="entry name" value="Pilin-like"/>
</dbReference>
<dbReference type="GO" id="GO:0005886">
    <property type="term" value="C:plasma membrane"/>
    <property type="evidence" value="ECO:0007669"/>
    <property type="project" value="UniProtKB-SubCell"/>
</dbReference>
<comment type="caution">
    <text evidence="11">The sequence shown here is derived from an EMBL/GenBank/DDBJ whole genome shotgun (WGS) entry which is preliminary data.</text>
</comment>
<evidence type="ECO:0000313" key="11">
    <source>
        <dbReference type="EMBL" id="TEU23103.1"/>
    </source>
</evidence>
<sequence length="138" mass="15204">MPLPVLLTRKPRGFTLLEVMVALAIFAVAAIAVTKIGMNYTQSIGQMNDRTFAHFVAMNELAELEINGAWPEGTGEKTVDEQGQRWLVSHQVYNTISDSVRRIEIRVAPLGDQDRGKQPAPVTSIVAFLQRPVASSQN</sequence>
<dbReference type="GO" id="GO:0015628">
    <property type="term" value="P:protein secretion by the type II secretion system"/>
    <property type="evidence" value="ECO:0007669"/>
    <property type="project" value="UniProtKB-UniRule"/>
</dbReference>
<comment type="similarity">
    <text evidence="2 9">Belongs to the GSP I family.</text>
</comment>
<dbReference type="Proteomes" id="UP000297834">
    <property type="component" value="Unassembled WGS sequence"/>
</dbReference>
<dbReference type="EMBL" id="SNTY01000088">
    <property type="protein sequence ID" value="TEU23103.1"/>
    <property type="molecule type" value="Genomic_DNA"/>
</dbReference>
<keyword evidence="5 9" id="KW-0997">Cell inner membrane</keyword>
<evidence type="ECO:0000256" key="5">
    <source>
        <dbReference type="ARBA" id="ARBA00022519"/>
    </source>
</evidence>
<keyword evidence="7 9" id="KW-1133">Transmembrane helix</keyword>
<dbReference type="SUPFAM" id="SSF54523">
    <property type="entry name" value="Pili subunits"/>
    <property type="match status" value="2"/>
</dbReference>
<feature type="domain" description="Type II secretion system protein GspI C-terminal" evidence="10">
    <location>
        <begin position="47"/>
        <end position="129"/>
    </location>
</feature>
<organism evidence="11 12">
    <name type="scientific">Alkanindiges illinoisensis</name>
    <dbReference type="NCBI Taxonomy" id="197183"/>
    <lineage>
        <taxon>Bacteria</taxon>
        <taxon>Pseudomonadati</taxon>
        <taxon>Pseudomonadota</taxon>
        <taxon>Gammaproteobacteria</taxon>
        <taxon>Moraxellales</taxon>
        <taxon>Moraxellaceae</taxon>
        <taxon>Alkanindiges</taxon>
    </lineage>
</organism>
<dbReference type="PANTHER" id="PTHR38779">
    <property type="entry name" value="TYPE II SECRETION SYSTEM PROTEIN I-RELATED"/>
    <property type="match status" value="1"/>
</dbReference>
<dbReference type="STRING" id="1120977.GCA_000619845_00883"/>
<reference evidence="11 12" key="1">
    <citation type="submission" date="2019-03" db="EMBL/GenBank/DDBJ databases">
        <title>Alkanindiges illinoisensis: a potential pathogenic isolated from ascites of a gastric cancer patient with abdominal metastasis.</title>
        <authorList>
            <person name="Hu X."/>
            <person name="Yang B."/>
            <person name="Yan X."/>
            <person name="Lin L."/>
            <person name="Zhao H."/>
            <person name="Zhou F."/>
            <person name="Su B."/>
            <person name="Chen J."/>
            <person name="Rui Y."/>
            <person name="Wang Q."/>
            <person name="Zheng L."/>
        </authorList>
    </citation>
    <scope>NUCLEOTIDE SEQUENCE [LARGE SCALE GENOMIC DNA]</scope>
    <source>
        <strain evidence="11 12">NFYY 23406</strain>
    </source>
</reference>
<dbReference type="InterPro" id="IPR012902">
    <property type="entry name" value="N_methyl_site"/>
</dbReference>
<keyword evidence="12" id="KW-1185">Reference proteome</keyword>
<gene>
    <name evidence="11" type="primary">gspI</name>
    <name evidence="11" type="ORF">E2B99_14090</name>
</gene>